<sequence>MVEDAIMNGRRTTRVMAVLVAGGLGLSCAGCSFAFSRGPEVDPKETGPEAALDCTDHPWWALMDVSIVSSMVLALIIPAATETGVWAREYKPYAISPEAGALVGGAGIVISGISAIHGFNVLGQCARAHHRKKELGEGMGSAPLVHEEPRRDARTPPPPPGAAGFVFGELMDEAAATCWGAGLQWSEAAGAARCSGKPSGELPDASAQLEFTDGRLSAVELVIDPAEDAAGLAGTLRDTEVALVRLFGKPGQRSFVIPDECKAEEAFLGCVIDGRVSGRASWSLPDGRTMTLSIAGAPPPATIRVRITPKRPEP</sequence>
<reference evidence="3 4" key="1">
    <citation type="submission" date="2014-02" db="EMBL/GenBank/DDBJ databases">
        <title>The small core and large imbalanced accessory genome model reveals a collaborative survival strategy of Sorangium cellulosum strains in nature.</title>
        <authorList>
            <person name="Han K."/>
            <person name="Peng R."/>
            <person name="Blom J."/>
            <person name="Li Y.-Z."/>
        </authorList>
    </citation>
    <scope>NUCLEOTIDE SEQUENCE [LARGE SCALE GENOMIC DNA]</scope>
    <source>
        <strain evidence="3 4">So0157-18</strain>
    </source>
</reference>
<protein>
    <submittedName>
        <fullName evidence="3">Uncharacterized protein</fullName>
    </submittedName>
</protein>
<gene>
    <name evidence="3" type="ORF">BE04_17490</name>
</gene>
<name>A0A150PX43_SORCE</name>
<comment type="caution">
    <text evidence="3">The sequence shown here is derived from an EMBL/GenBank/DDBJ whole genome shotgun (WGS) entry which is preliminary data.</text>
</comment>
<keyword evidence="2" id="KW-0812">Transmembrane</keyword>
<accession>A0A150PX43</accession>
<feature type="transmembrane region" description="Helical" evidence="2">
    <location>
        <begin position="58"/>
        <end position="80"/>
    </location>
</feature>
<dbReference type="AlphaFoldDB" id="A0A150PX43"/>
<feature type="transmembrane region" description="Helical" evidence="2">
    <location>
        <begin position="101"/>
        <end position="122"/>
    </location>
</feature>
<evidence type="ECO:0000256" key="1">
    <source>
        <dbReference type="SAM" id="MobiDB-lite"/>
    </source>
</evidence>
<proteinExistence type="predicted"/>
<feature type="region of interest" description="Disordered" evidence="1">
    <location>
        <begin position="136"/>
        <end position="159"/>
    </location>
</feature>
<dbReference type="Proteomes" id="UP000075604">
    <property type="component" value="Unassembled WGS sequence"/>
</dbReference>
<evidence type="ECO:0000313" key="3">
    <source>
        <dbReference type="EMBL" id="KYF60240.1"/>
    </source>
</evidence>
<keyword evidence="2" id="KW-1133">Transmembrane helix</keyword>
<evidence type="ECO:0000313" key="4">
    <source>
        <dbReference type="Proteomes" id="UP000075604"/>
    </source>
</evidence>
<evidence type="ECO:0000256" key="2">
    <source>
        <dbReference type="SAM" id="Phobius"/>
    </source>
</evidence>
<organism evidence="3 4">
    <name type="scientific">Sorangium cellulosum</name>
    <name type="common">Polyangium cellulosum</name>
    <dbReference type="NCBI Taxonomy" id="56"/>
    <lineage>
        <taxon>Bacteria</taxon>
        <taxon>Pseudomonadati</taxon>
        <taxon>Myxococcota</taxon>
        <taxon>Polyangia</taxon>
        <taxon>Polyangiales</taxon>
        <taxon>Polyangiaceae</taxon>
        <taxon>Sorangium</taxon>
    </lineage>
</organism>
<feature type="compositionally biased region" description="Basic and acidic residues" evidence="1">
    <location>
        <begin position="145"/>
        <end position="154"/>
    </location>
</feature>
<keyword evidence="2" id="KW-0472">Membrane</keyword>
<dbReference type="EMBL" id="JELX01001005">
    <property type="protein sequence ID" value="KYF60240.1"/>
    <property type="molecule type" value="Genomic_DNA"/>
</dbReference>